<dbReference type="FunCoup" id="A0A2P5FJ84">
    <property type="interactions" value="99"/>
</dbReference>
<keyword evidence="1" id="KW-1133">Transmembrane helix</keyword>
<sequence>MDKKLSKAAHVGDIDVLYSLIGESAKVLESFDDLSFVDNPLHIAAFEGQIHFAMEMMRLKPSLARKLNQDQFSPLHLALQNGKTQMVLRLIDIDRDLVRVQGREALTPLHHVAKEGNLELLAVFLSACPNSFEDVTIRNETALHIALKNDKVEAFEILFRWLTELCYEEVYQLERKILNWRDEDGNTLLHIAVSRNQIERESKLDNRGIRTMLCSAGAMGKASLPTERTSRRYLRTDQRLKKAAREGDIDALYELIHEDPCILDRIDQIPFIDTPMHIAASAGHTHFSMEIMRLKPTFSRKQNQYGFSPMHLALQNNKIRTVINLSSADRNLVRVKGREAKTPLHYVAEIGNVDLLAEFLAACPESIQDLTIRKETALHVAAKNDKLGAIEVLLGWLQHVDMDLILHWTDDEGNTALHIATYRNQFQASSYSLGFIVLEGNNLMVKSLVNYRINVNAKNFDDLTALDIAKLPACDTEIKDLLRESGAIGASSLPRVTNLAEFLTTKMTVLEKWITSTYLRKSCMSNENRNALLVVAVLIATATFQAVLSPPGGFRQGSGFNPIIAMPNSTSDQNQHSPFASFRYMAPWVSFLAFNTVAFLTSISEIWFHLPRGLYFLLKLVLPLLLCYMLSLSLTTPVSSVTPYYLILLLLSQWKAVARIFFFKRSLELKLHLLKHCPNLHRELKGA</sequence>
<feature type="transmembrane region" description="Helical" evidence="1">
    <location>
        <begin position="620"/>
        <end position="638"/>
    </location>
</feature>
<evidence type="ECO:0000313" key="3">
    <source>
        <dbReference type="EMBL" id="PON97858.1"/>
    </source>
</evidence>
<evidence type="ECO:0000313" key="4">
    <source>
        <dbReference type="Proteomes" id="UP000237000"/>
    </source>
</evidence>
<keyword evidence="1 3" id="KW-0812">Transmembrane</keyword>
<accession>A0A2P5FJ84</accession>
<dbReference type="SMART" id="SM00248">
    <property type="entry name" value="ANK"/>
    <property type="match status" value="11"/>
</dbReference>
<organism evidence="3 4">
    <name type="scientific">Trema orientale</name>
    <name type="common">Charcoal tree</name>
    <name type="synonym">Celtis orientalis</name>
    <dbReference type="NCBI Taxonomy" id="63057"/>
    <lineage>
        <taxon>Eukaryota</taxon>
        <taxon>Viridiplantae</taxon>
        <taxon>Streptophyta</taxon>
        <taxon>Embryophyta</taxon>
        <taxon>Tracheophyta</taxon>
        <taxon>Spermatophyta</taxon>
        <taxon>Magnoliopsida</taxon>
        <taxon>eudicotyledons</taxon>
        <taxon>Gunneridae</taxon>
        <taxon>Pentapetalae</taxon>
        <taxon>rosids</taxon>
        <taxon>fabids</taxon>
        <taxon>Rosales</taxon>
        <taxon>Cannabaceae</taxon>
        <taxon>Trema</taxon>
    </lineage>
</organism>
<protein>
    <submittedName>
        <fullName evidence="3">Transmembrane protein</fullName>
    </submittedName>
</protein>
<keyword evidence="4" id="KW-1185">Reference proteome</keyword>
<dbReference type="OrthoDB" id="674805at2759"/>
<dbReference type="EMBL" id="JXTC01000029">
    <property type="protein sequence ID" value="PON97858.1"/>
    <property type="molecule type" value="Genomic_DNA"/>
</dbReference>
<dbReference type="PANTHER" id="PTHR24128:SF24">
    <property type="entry name" value="ANKYRIN REPEAT PROTEIN"/>
    <property type="match status" value="1"/>
</dbReference>
<keyword evidence="1" id="KW-0472">Membrane</keyword>
<feature type="transmembrane region" description="Helical" evidence="1">
    <location>
        <begin position="644"/>
        <end position="662"/>
    </location>
</feature>
<dbReference type="InterPro" id="IPR036770">
    <property type="entry name" value="Ankyrin_rpt-contain_sf"/>
</dbReference>
<dbReference type="Gene3D" id="1.25.40.20">
    <property type="entry name" value="Ankyrin repeat-containing domain"/>
    <property type="match status" value="2"/>
</dbReference>
<dbReference type="Pfam" id="PF12796">
    <property type="entry name" value="Ank_2"/>
    <property type="match status" value="4"/>
</dbReference>
<evidence type="ECO:0000259" key="2">
    <source>
        <dbReference type="Pfam" id="PF13962"/>
    </source>
</evidence>
<feature type="domain" description="PGG" evidence="2">
    <location>
        <begin position="526"/>
        <end position="630"/>
    </location>
</feature>
<dbReference type="InterPro" id="IPR002110">
    <property type="entry name" value="Ankyrin_rpt"/>
</dbReference>
<gene>
    <name evidence="3" type="ORF">TorRG33x02_064480</name>
</gene>
<dbReference type="AlphaFoldDB" id="A0A2P5FJ84"/>
<dbReference type="InParanoid" id="A0A2P5FJ84"/>
<proteinExistence type="predicted"/>
<reference evidence="4" key="1">
    <citation type="submission" date="2016-06" db="EMBL/GenBank/DDBJ databases">
        <title>Parallel loss of symbiosis genes in relatives of nitrogen-fixing non-legume Parasponia.</title>
        <authorList>
            <person name="Van Velzen R."/>
            <person name="Holmer R."/>
            <person name="Bu F."/>
            <person name="Rutten L."/>
            <person name="Van Zeijl A."/>
            <person name="Liu W."/>
            <person name="Santuari L."/>
            <person name="Cao Q."/>
            <person name="Sharma T."/>
            <person name="Shen D."/>
            <person name="Roswanjaya Y."/>
            <person name="Wardhani T."/>
            <person name="Kalhor M.S."/>
            <person name="Jansen J."/>
            <person name="Van den Hoogen J."/>
            <person name="Gungor B."/>
            <person name="Hartog M."/>
            <person name="Hontelez J."/>
            <person name="Verver J."/>
            <person name="Yang W.-C."/>
            <person name="Schijlen E."/>
            <person name="Repin R."/>
            <person name="Schilthuizen M."/>
            <person name="Schranz E."/>
            <person name="Heidstra R."/>
            <person name="Miyata K."/>
            <person name="Fedorova E."/>
            <person name="Kohlen W."/>
            <person name="Bisseling T."/>
            <person name="Smit S."/>
            <person name="Geurts R."/>
        </authorList>
    </citation>
    <scope>NUCLEOTIDE SEQUENCE [LARGE SCALE GENOMIC DNA]</scope>
    <source>
        <strain evidence="4">cv. RG33-2</strain>
    </source>
</reference>
<comment type="caution">
    <text evidence="3">The sequence shown here is derived from an EMBL/GenBank/DDBJ whole genome shotgun (WGS) entry which is preliminary data.</text>
</comment>
<dbReference type="SUPFAM" id="SSF48403">
    <property type="entry name" value="Ankyrin repeat"/>
    <property type="match status" value="2"/>
</dbReference>
<evidence type="ECO:0000256" key="1">
    <source>
        <dbReference type="SAM" id="Phobius"/>
    </source>
</evidence>
<dbReference type="Proteomes" id="UP000237000">
    <property type="component" value="Unassembled WGS sequence"/>
</dbReference>
<feature type="transmembrane region" description="Helical" evidence="1">
    <location>
        <begin position="530"/>
        <end position="548"/>
    </location>
</feature>
<dbReference type="PANTHER" id="PTHR24128">
    <property type="entry name" value="HOMEOBOX PROTEIN WARIAI"/>
    <property type="match status" value="1"/>
</dbReference>
<dbReference type="InterPro" id="IPR026961">
    <property type="entry name" value="PGG_dom"/>
</dbReference>
<dbReference type="STRING" id="63057.A0A2P5FJ84"/>
<dbReference type="Pfam" id="PF13962">
    <property type="entry name" value="PGG"/>
    <property type="match status" value="1"/>
</dbReference>
<name>A0A2P5FJ84_TREOI</name>
<feature type="transmembrane region" description="Helical" evidence="1">
    <location>
        <begin position="588"/>
        <end position="608"/>
    </location>
</feature>